<feature type="non-terminal residue" evidence="1">
    <location>
        <position position="130"/>
    </location>
</feature>
<organism evidence="1 2">
    <name type="scientific">Paxillus involutus ATCC 200175</name>
    <dbReference type="NCBI Taxonomy" id="664439"/>
    <lineage>
        <taxon>Eukaryota</taxon>
        <taxon>Fungi</taxon>
        <taxon>Dikarya</taxon>
        <taxon>Basidiomycota</taxon>
        <taxon>Agaricomycotina</taxon>
        <taxon>Agaricomycetes</taxon>
        <taxon>Agaricomycetidae</taxon>
        <taxon>Boletales</taxon>
        <taxon>Paxilineae</taxon>
        <taxon>Paxillaceae</taxon>
        <taxon>Paxillus</taxon>
    </lineage>
</organism>
<feature type="non-terminal residue" evidence="1">
    <location>
        <position position="1"/>
    </location>
</feature>
<reference evidence="2" key="2">
    <citation type="submission" date="2015-01" db="EMBL/GenBank/DDBJ databases">
        <title>Evolutionary Origins and Diversification of the Mycorrhizal Mutualists.</title>
        <authorList>
            <consortium name="DOE Joint Genome Institute"/>
            <consortium name="Mycorrhizal Genomics Consortium"/>
            <person name="Kohler A."/>
            <person name="Kuo A."/>
            <person name="Nagy L.G."/>
            <person name="Floudas D."/>
            <person name="Copeland A."/>
            <person name="Barry K.W."/>
            <person name="Cichocki N."/>
            <person name="Veneault-Fourrey C."/>
            <person name="LaButti K."/>
            <person name="Lindquist E.A."/>
            <person name="Lipzen A."/>
            <person name="Lundell T."/>
            <person name="Morin E."/>
            <person name="Murat C."/>
            <person name="Riley R."/>
            <person name="Ohm R."/>
            <person name="Sun H."/>
            <person name="Tunlid A."/>
            <person name="Henrissat B."/>
            <person name="Grigoriev I.V."/>
            <person name="Hibbett D.S."/>
            <person name="Martin F."/>
        </authorList>
    </citation>
    <scope>NUCLEOTIDE SEQUENCE [LARGE SCALE GENOMIC DNA]</scope>
    <source>
        <strain evidence="2">ATCC 200175</strain>
    </source>
</reference>
<dbReference type="AlphaFoldDB" id="A0A0C9TUD3"/>
<dbReference type="PANTHER" id="PTHR24559">
    <property type="entry name" value="TRANSPOSON TY3-I GAG-POL POLYPROTEIN"/>
    <property type="match status" value="1"/>
</dbReference>
<dbReference type="HOGENOM" id="CLU_000384_42_4_1"/>
<reference evidence="1 2" key="1">
    <citation type="submission" date="2014-06" db="EMBL/GenBank/DDBJ databases">
        <authorList>
            <consortium name="DOE Joint Genome Institute"/>
            <person name="Kuo A."/>
            <person name="Kohler A."/>
            <person name="Nagy L.G."/>
            <person name="Floudas D."/>
            <person name="Copeland A."/>
            <person name="Barry K.W."/>
            <person name="Cichocki N."/>
            <person name="Veneault-Fourrey C."/>
            <person name="LaButti K."/>
            <person name="Lindquist E.A."/>
            <person name="Lipzen A."/>
            <person name="Lundell T."/>
            <person name="Morin E."/>
            <person name="Murat C."/>
            <person name="Sun H."/>
            <person name="Tunlid A."/>
            <person name="Henrissat B."/>
            <person name="Grigoriev I.V."/>
            <person name="Hibbett D.S."/>
            <person name="Martin F."/>
            <person name="Nordberg H.P."/>
            <person name="Cantor M.N."/>
            <person name="Hua S.X."/>
        </authorList>
    </citation>
    <scope>NUCLEOTIDE SEQUENCE [LARGE SCALE GENOMIC DNA]</scope>
    <source>
        <strain evidence="1 2">ATCC 200175</strain>
    </source>
</reference>
<dbReference type="EMBL" id="KN819380">
    <property type="protein sequence ID" value="KIJ11412.1"/>
    <property type="molecule type" value="Genomic_DNA"/>
</dbReference>
<dbReference type="Proteomes" id="UP000053647">
    <property type="component" value="Unassembled WGS sequence"/>
</dbReference>
<dbReference type="InterPro" id="IPR053134">
    <property type="entry name" value="RNA-dir_DNA_polymerase"/>
</dbReference>
<dbReference type="PANTHER" id="PTHR24559:SF444">
    <property type="entry name" value="REVERSE TRANSCRIPTASE DOMAIN-CONTAINING PROTEIN"/>
    <property type="match status" value="1"/>
</dbReference>
<keyword evidence="2" id="KW-1185">Reference proteome</keyword>
<evidence type="ECO:0000313" key="1">
    <source>
        <dbReference type="EMBL" id="KIJ11412.1"/>
    </source>
</evidence>
<name>A0A0C9TUD3_PAXIN</name>
<gene>
    <name evidence="1" type="ORF">PAXINDRAFT_26735</name>
</gene>
<evidence type="ECO:0000313" key="2">
    <source>
        <dbReference type="Proteomes" id="UP000053647"/>
    </source>
</evidence>
<dbReference type="InterPro" id="IPR043502">
    <property type="entry name" value="DNA/RNA_pol_sf"/>
</dbReference>
<dbReference type="OrthoDB" id="2670091at2759"/>
<proteinExistence type="predicted"/>
<protein>
    <submittedName>
        <fullName evidence="1">Uncharacterized protein</fullName>
    </submittedName>
</protein>
<sequence length="130" mass="14930">LEIAQEAKKKKEKATLPPEYSGFTDIFEKKATDHVPPSCSFDHEIKLDKDFIPKVAKVYPLNLKKSEVRKEFVKEHLETSRISPSESPQASPFFFVPKKDGSLHPCQNYRYLNSHTVKNTYPLPLISNLI</sequence>
<dbReference type="SUPFAM" id="SSF56672">
    <property type="entry name" value="DNA/RNA polymerases"/>
    <property type="match status" value="1"/>
</dbReference>
<dbReference type="Gene3D" id="3.10.10.10">
    <property type="entry name" value="HIV Type 1 Reverse Transcriptase, subunit A, domain 1"/>
    <property type="match status" value="1"/>
</dbReference>
<accession>A0A0C9TUD3</accession>